<keyword evidence="2" id="KW-1185">Reference proteome</keyword>
<gene>
    <name evidence="1" type="ORF">Mrose_00575</name>
</gene>
<sequence length="148" mass="15779">MHRSWIWILIIILAACGGGGYNASGTWQGIATNQSYPYDSLAVRFYLSDQNGSLSGSHYAYLDGSWRYIGAIRGSRSGQLAAWRLDASGGYIEVSGTFSGDHFNGTYRITVYGSGSLTASLSLTRGGAQSLTQPLEAGALARLLEGLQ</sequence>
<evidence type="ECO:0008006" key="3">
    <source>
        <dbReference type="Google" id="ProtNLM"/>
    </source>
</evidence>
<dbReference type="PROSITE" id="PS51257">
    <property type="entry name" value="PROKAR_LIPOPROTEIN"/>
    <property type="match status" value="1"/>
</dbReference>
<dbReference type="AlphaFoldDB" id="A0A399EY83"/>
<dbReference type="Proteomes" id="UP000265341">
    <property type="component" value="Unassembled WGS sequence"/>
</dbReference>
<evidence type="ECO:0000313" key="1">
    <source>
        <dbReference type="EMBL" id="RIH88968.1"/>
    </source>
</evidence>
<protein>
    <recommendedName>
        <fullName evidence="3">Lipoprotein</fullName>
    </recommendedName>
</protein>
<accession>A0A399EY83</accession>
<name>A0A399EY83_9DEIN</name>
<evidence type="ECO:0000313" key="2">
    <source>
        <dbReference type="Proteomes" id="UP000265341"/>
    </source>
</evidence>
<dbReference type="EMBL" id="QWLA01000006">
    <property type="protein sequence ID" value="RIH88968.1"/>
    <property type="molecule type" value="Genomic_DNA"/>
</dbReference>
<dbReference type="RefSeq" id="WP_119275924.1">
    <property type="nucleotide sequence ID" value="NZ_QWLA01000006.1"/>
</dbReference>
<comment type="caution">
    <text evidence="1">The sequence shown here is derived from an EMBL/GenBank/DDBJ whole genome shotgun (WGS) entry which is preliminary data.</text>
</comment>
<proteinExistence type="predicted"/>
<reference evidence="1 2" key="1">
    <citation type="submission" date="2018-08" db="EMBL/GenBank/DDBJ databases">
        <title>Meiothermus roseus NBRC 110900 genome sequencing project.</title>
        <authorList>
            <person name="Da Costa M.S."/>
            <person name="Albuquerque L."/>
            <person name="Raposo P."/>
            <person name="Froufe H.J.C."/>
            <person name="Barroso C.S."/>
            <person name="Egas C."/>
        </authorList>
    </citation>
    <scope>NUCLEOTIDE SEQUENCE [LARGE SCALE GENOMIC DNA]</scope>
    <source>
        <strain evidence="1 2">NBRC 110900</strain>
    </source>
</reference>
<organism evidence="1 2">
    <name type="scientific">Calidithermus roseus</name>
    <dbReference type="NCBI Taxonomy" id="1644118"/>
    <lineage>
        <taxon>Bacteria</taxon>
        <taxon>Thermotogati</taxon>
        <taxon>Deinococcota</taxon>
        <taxon>Deinococci</taxon>
        <taxon>Thermales</taxon>
        <taxon>Thermaceae</taxon>
        <taxon>Calidithermus</taxon>
    </lineage>
</organism>